<evidence type="ECO:0000313" key="2">
    <source>
        <dbReference type="EMBL" id="KAJ8346087.1"/>
    </source>
</evidence>
<name>A0A9Q1EW10_SYNKA</name>
<accession>A0A9Q1EW10</accession>
<protein>
    <submittedName>
        <fullName evidence="2">Uncharacterized protein</fullName>
    </submittedName>
</protein>
<evidence type="ECO:0000256" key="1">
    <source>
        <dbReference type="SAM" id="MobiDB-lite"/>
    </source>
</evidence>
<dbReference type="Proteomes" id="UP001152622">
    <property type="component" value="Chromosome 12"/>
</dbReference>
<reference evidence="2" key="1">
    <citation type="journal article" date="2023" name="Science">
        <title>Genome structures resolve the early diversification of teleost fishes.</title>
        <authorList>
            <person name="Parey E."/>
            <person name="Louis A."/>
            <person name="Montfort J."/>
            <person name="Bouchez O."/>
            <person name="Roques C."/>
            <person name="Iampietro C."/>
            <person name="Lluch J."/>
            <person name="Castinel A."/>
            <person name="Donnadieu C."/>
            <person name="Desvignes T."/>
            <person name="Floi Bucao C."/>
            <person name="Jouanno E."/>
            <person name="Wen M."/>
            <person name="Mejri S."/>
            <person name="Dirks R."/>
            <person name="Jansen H."/>
            <person name="Henkel C."/>
            <person name="Chen W.J."/>
            <person name="Zahm M."/>
            <person name="Cabau C."/>
            <person name="Klopp C."/>
            <person name="Thompson A.W."/>
            <person name="Robinson-Rechavi M."/>
            <person name="Braasch I."/>
            <person name="Lecointre G."/>
            <person name="Bobe J."/>
            <person name="Postlethwait J.H."/>
            <person name="Berthelot C."/>
            <person name="Roest Crollius H."/>
            <person name="Guiguen Y."/>
        </authorList>
    </citation>
    <scope>NUCLEOTIDE SEQUENCE</scope>
    <source>
        <strain evidence="2">WJC10195</strain>
    </source>
</reference>
<organism evidence="2 3">
    <name type="scientific">Synaphobranchus kaupii</name>
    <name type="common">Kaup's arrowtooth eel</name>
    <dbReference type="NCBI Taxonomy" id="118154"/>
    <lineage>
        <taxon>Eukaryota</taxon>
        <taxon>Metazoa</taxon>
        <taxon>Chordata</taxon>
        <taxon>Craniata</taxon>
        <taxon>Vertebrata</taxon>
        <taxon>Euteleostomi</taxon>
        <taxon>Actinopterygii</taxon>
        <taxon>Neopterygii</taxon>
        <taxon>Teleostei</taxon>
        <taxon>Anguilliformes</taxon>
        <taxon>Synaphobranchidae</taxon>
        <taxon>Synaphobranchus</taxon>
    </lineage>
</organism>
<keyword evidence="3" id="KW-1185">Reference proteome</keyword>
<dbReference type="AlphaFoldDB" id="A0A9Q1EW10"/>
<gene>
    <name evidence="2" type="ORF">SKAU_G00302800</name>
</gene>
<evidence type="ECO:0000313" key="3">
    <source>
        <dbReference type="Proteomes" id="UP001152622"/>
    </source>
</evidence>
<comment type="caution">
    <text evidence="2">The sequence shown here is derived from an EMBL/GenBank/DDBJ whole genome shotgun (WGS) entry which is preliminary data.</text>
</comment>
<dbReference type="EMBL" id="JAINUF010000012">
    <property type="protein sequence ID" value="KAJ8346087.1"/>
    <property type="molecule type" value="Genomic_DNA"/>
</dbReference>
<sequence length="208" mass="22465">MRRRARRPAAWSRDSLRGRAPKRPRVITAKPTGASLLFIPFEIRADRVTAAHSSPPVWSRGPAVRLTDVEDTGLPTGAGGDDCSTQAAPGGDVPGETQNETLAECLRPTGRRDDTARCCSGNGLPGTHLRLYFSNLCLARENNERFEARPRLHSRPPAEASWHKSPFGWCNVAVSAVVNDWESVDKSARSGVRLGAGALRYAAGARIG</sequence>
<proteinExistence type="predicted"/>
<feature type="region of interest" description="Disordered" evidence="1">
    <location>
        <begin position="73"/>
        <end position="98"/>
    </location>
</feature>